<feature type="domain" description="DUF4440" evidence="2">
    <location>
        <begin position="33"/>
        <end position="138"/>
    </location>
</feature>
<dbReference type="EMBL" id="LR743504">
    <property type="protein sequence ID" value="CAA2101510.1"/>
    <property type="molecule type" value="Genomic_DNA"/>
</dbReference>
<dbReference type="InterPro" id="IPR027843">
    <property type="entry name" value="DUF4440"/>
</dbReference>
<dbReference type="Pfam" id="PF14534">
    <property type="entry name" value="DUF4440"/>
    <property type="match status" value="1"/>
</dbReference>
<feature type="chain" id="PRO_5025524599" description="DUF4440 domain-containing protein" evidence="1">
    <location>
        <begin position="25"/>
        <end position="145"/>
    </location>
</feature>
<keyword evidence="1" id="KW-0732">Signal</keyword>
<reference evidence="3" key="1">
    <citation type="submission" date="2019-12" db="EMBL/GenBank/DDBJ databases">
        <authorList>
            <person name="Cremers G."/>
        </authorList>
    </citation>
    <scope>NUCLEOTIDE SEQUENCE</scope>
    <source>
        <strain evidence="3">Mbul1</strain>
    </source>
</reference>
<sequence>MMFKNMVFGAAMTLCLLGPIPASAADPTADAQAAAARWDKTYNSGDMDGLKALYATDAMVIPKGAPVSGADKIGAFFAGLKAKGFEEHAIKVNSAQMKGDVLLVTGRWSMSGPGEGGAKKTFEGNWVNVLEREGKDWRTVLHTWN</sequence>
<dbReference type="SUPFAM" id="SSF54427">
    <property type="entry name" value="NTF2-like"/>
    <property type="match status" value="1"/>
</dbReference>
<dbReference type="AlphaFoldDB" id="A0A679IWP9"/>
<organism evidence="3">
    <name type="scientific">Methylobacterium bullatum</name>
    <dbReference type="NCBI Taxonomy" id="570505"/>
    <lineage>
        <taxon>Bacteria</taxon>
        <taxon>Pseudomonadati</taxon>
        <taxon>Pseudomonadota</taxon>
        <taxon>Alphaproteobacteria</taxon>
        <taxon>Hyphomicrobiales</taxon>
        <taxon>Methylobacteriaceae</taxon>
        <taxon>Methylobacterium</taxon>
    </lineage>
</organism>
<proteinExistence type="predicted"/>
<evidence type="ECO:0000256" key="1">
    <source>
        <dbReference type="SAM" id="SignalP"/>
    </source>
</evidence>
<accession>A0A679IWP9</accession>
<dbReference type="Gene3D" id="3.10.450.50">
    <property type="match status" value="1"/>
</dbReference>
<gene>
    <name evidence="3" type="ORF">MBUL_01212</name>
</gene>
<protein>
    <recommendedName>
        <fullName evidence="2">DUF4440 domain-containing protein</fullName>
    </recommendedName>
</protein>
<name>A0A679IWP9_9HYPH</name>
<evidence type="ECO:0000313" key="3">
    <source>
        <dbReference type="EMBL" id="CAA2101510.1"/>
    </source>
</evidence>
<dbReference type="InterPro" id="IPR032710">
    <property type="entry name" value="NTF2-like_dom_sf"/>
</dbReference>
<feature type="signal peptide" evidence="1">
    <location>
        <begin position="1"/>
        <end position="24"/>
    </location>
</feature>
<evidence type="ECO:0000259" key="2">
    <source>
        <dbReference type="Pfam" id="PF14534"/>
    </source>
</evidence>